<gene>
    <name evidence="5" type="ORF">NSK_008670</name>
</gene>
<evidence type="ECO:0000259" key="3">
    <source>
        <dbReference type="PROSITE" id="PS50195"/>
    </source>
</evidence>
<evidence type="ECO:0008006" key="7">
    <source>
        <dbReference type="Google" id="ProtNLM"/>
    </source>
</evidence>
<feature type="compositionally biased region" description="Gly residues" evidence="2">
    <location>
        <begin position="759"/>
        <end position="774"/>
    </location>
</feature>
<dbReference type="SUPFAM" id="SSF101576">
    <property type="entry name" value="Supernatant protein factor (SPF), C-terminal domain"/>
    <property type="match status" value="1"/>
</dbReference>
<feature type="domain" description="GOLD" evidence="4">
    <location>
        <begin position="126"/>
        <end position="247"/>
    </location>
</feature>
<dbReference type="PROSITE" id="PS50866">
    <property type="entry name" value="GOLD"/>
    <property type="match status" value="1"/>
</dbReference>
<evidence type="ECO:0000313" key="6">
    <source>
        <dbReference type="Proteomes" id="UP000355283"/>
    </source>
</evidence>
<feature type="region of interest" description="Disordered" evidence="2">
    <location>
        <begin position="432"/>
        <end position="454"/>
    </location>
</feature>
<dbReference type="GO" id="GO:0035091">
    <property type="term" value="F:phosphatidylinositol binding"/>
    <property type="evidence" value="ECO:0007669"/>
    <property type="project" value="InterPro"/>
</dbReference>
<feature type="region of interest" description="Disordered" evidence="2">
    <location>
        <begin position="364"/>
        <end position="412"/>
    </location>
</feature>
<sequence>MFDVELALAEAGSKSHTIILRRDYQEFRALHLALDNLITSSKKDVTLPALPQYVEGSTDAQMAEALTTYLYDLMAIPDVTASRQFLSLLNDHDGAGGAETSGLAPESAVDFLLQPCAPTSLYVPRRTKHEEDVEVSAGSTVLWRFSVGDGLDISFKGTFRPHAGTADTAPTEDLTPLPVEILVEGRFPQAGSAVPAPLSPDAEAGRAEDVQGCYSVPAESLGGVCSFCWDNRYSRLRGKQVQYVLQVVTEEAMQAAVEAAKESSRASSRTRGVVGRRLQEGGGRAAGKVLLTITPVARPVLDEREPGQSSAPRSPEPGEGGAHGGSEIEEAAERIVAGGRGGLAILASSDRRLSALNQALKAAEEGAGPASDGRSSSSSFDSSTSGDGGGGRGGREDRKEGGAGRGEEEGSRVWRSSLGALWDYLYSSKEGGKGHGVGGGGGAARPSQAWEAGEGPEFSRVVGLVEELEDEVAQMAAKKEQAEAEAVIALAKQRRWSIEKEKFERRMLEALARGETLGEQVKALRAEKAGLEAEVGRKEEEAVALREARKRAEREREVLAAEKQVWTLAHSGVQAELTSLTGTLERERGAHEDTRGAWKKAKEAAQRAKGEAEVLRARLAARTDERALQTAQEELGSARAEVRDLGEALEETAAENETLRAQMKLLARHVKQQKQEMAELRERLAVQARIVAQLKGEKRLLVKEIKARSGSAPFAELKPEAAAVLDCSTTSGTLLEESVGEAGGLEGVTESLEKEPRKGGGLVDGEGSARGGELLGSAQPLASSMTEVLNDEGGDRVRGKEEAGAGVVGGDEEEKKEDTEGRKGEEKEVSEHEGRQHEEMTEGRGGQPARSLSLTTLSPCPLPSGQAPAASPTDALSSSDSAPPPKPCSSHTKEENESFPILKSMGDSVTVLCRPERSNRKKESSASSTLDKDERYTRLISQLRNVTERRKQLLLLCEEDPQNENVKQLVADLEGVLANIKTRMRVILEAAGESGSQRRG</sequence>
<dbReference type="SUPFAM" id="SSF64268">
    <property type="entry name" value="PX domain"/>
    <property type="match status" value="1"/>
</dbReference>
<dbReference type="Gene3D" id="3.30.1520.10">
    <property type="entry name" value="Phox-like domain"/>
    <property type="match status" value="1"/>
</dbReference>
<reference evidence="5 6" key="1">
    <citation type="submission" date="2019-01" db="EMBL/GenBank/DDBJ databases">
        <title>Nuclear Genome Assembly of the Microalgal Biofuel strain Nannochloropsis salina CCMP1776.</title>
        <authorList>
            <person name="Hovde B."/>
        </authorList>
    </citation>
    <scope>NUCLEOTIDE SEQUENCE [LARGE SCALE GENOMIC DNA]</scope>
    <source>
        <strain evidence="5 6">CCMP1776</strain>
    </source>
</reference>
<feature type="compositionally biased region" description="Basic and acidic residues" evidence="2">
    <location>
        <begin position="816"/>
        <end position="842"/>
    </location>
</feature>
<evidence type="ECO:0000313" key="5">
    <source>
        <dbReference type="EMBL" id="TFJ80113.1"/>
    </source>
</evidence>
<dbReference type="AlphaFoldDB" id="A0A4D9CRE8"/>
<keyword evidence="6" id="KW-1185">Reference proteome</keyword>
<feature type="compositionally biased region" description="Basic and acidic residues" evidence="2">
    <location>
        <begin position="793"/>
        <end position="803"/>
    </location>
</feature>
<dbReference type="Proteomes" id="UP000355283">
    <property type="component" value="Unassembled WGS sequence"/>
</dbReference>
<protein>
    <recommendedName>
        <fullName evidence="7">PX domain-containing protein</fullName>
    </recommendedName>
</protein>
<proteinExistence type="predicted"/>
<feature type="compositionally biased region" description="Basic and acidic residues" evidence="2">
    <location>
        <begin position="393"/>
        <end position="412"/>
    </location>
</feature>
<feature type="region of interest" description="Disordered" evidence="2">
    <location>
        <begin position="296"/>
        <end position="325"/>
    </location>
</feature>
<dbReference type="InterPro" id="IPR036598">
    <property type="entry name" value="GOLD_dom_sf"/>
</dbReference>
<name>A0A4D9CRE8_9STRA</name>
<evidence type="ECO:0000256" key="1">
    <source>
        <dbReference type="SAM" id="Coils"/>
    </source>
</evidence>
<evidence type="ECO:0000256" key="2">
    <source>
        <dbReference type="SAM" id="MobiDB-lite"/>
    </source>
</evidence>
<feature type="compositionally biased region" description="Low complexity" evidence="2">
    <location>
        <begin position="366"/>
        <end position="385"/>
    </location>
</feature>
<dbReference type="OrthoDB" id="1434354at2759"/>
<feature type="domain" description="PX" evidence="3">
    <location>
        <begin position="1"/>
        <end position="96"/>
    </location>
</feature>
<feature type="compositionally biased region" description="Gly residues" evidence="2">
    <location>
        <begin position="434"/>
        <end position="443"/>
    </location>
</feature>
<accession>A0A4D9CRE8</accession>
<dbReference type="InterPro" id="IPR036871">
    <property type="entry name" value="PX_dom_sf"/>
</dbReference>
<feature type="coiled-coil region" evidence="1">
    <location>
        <begin position="514"/>
        <end position="565"/>
    </location>
</feature>
<evidence type="ECO:0000259" key="4">
    <source>
        <dbReference type="PROSITE" id="PS50866"/>
    </source>
</evidence>
<feature type="region of interest" description="Disordered" evidence="2">
    <location>
        <begin position="741"/>
        <end position="908"/>
    </location>
</feature>
<organism evidence="5 6">
    <name type="scientific">Nannochloropsis salina CCMP1776</name>
    <dbReference type="NCBI Taxonomy" id="1027361"/>
    <lineage>
        <taxon>Eukaryota</taxon>
        <taxon>Sar</taxon>
        <taxon>Stramenopiles</taxon>
        <taxon>Ochrophyta</taxon>
        <taxon>Eustigmatophyceae</taxon>
        <taxon>Eustigmatales</taxon>
        <taxon>Monodopsidaceae</taxon>
        <taxon>Microchloropsis</taxon>
        <taxon>Microchloropsis salina</taxon>
    </lineage>
</organism>
<dbReference type="EMBL" id="SDOX01000183">
    <property type="protein sequence ID" value="TFJ80113.1"/>
    <property type="molecule type" value="Genomic_DNA"/>
</dbReference>
<comment type="caution">
    <text evidence="5">The sequence shown here is derived from an EMBL/GenBank/DDBJ whole genome shotgun (WGS) entry which is preliminary data.</text>
</comment>
<dbReference type="CDD" id="cd06093">
    <property type="entry name" value="PX_domain"/>
    <property type="match status" value="1"/>
</dbReference>
<dbReference type="Gene3D" id="2.60.120.680">
    <property type="entry name" value="GOLD domain"/>
    <property type="match status" value="1"/>
</dbReference>
<dbReference type="InterPro" id="IPR001683">
    <property type="entry name" value="PX_dom"/>
</dbReference>
<feature type="compositionally biased region" description="Low complexity" evidence="2">
    <location>
        <begin position="851"/>
        <end position="881"/>
    </location>
</feature>
<feature type="coiled-coil region" evidence="1">
    <location>
        <begin position="621"/>
        <end position="697"/>
    </location>
</feature>
<keyword evidence="1" id="KW-0175">Coiled coil</keyword>
<dbReference type="PROSITE" id="PS50195">
    <property type="entry name" value="PX"/>
    <property type="match status" value="1"/>
</dbReference>
<dbReference type="InterPro" id="IPR009038">
    <property type="entry name" value="GOLD_dom"/>
</dbReference>